<sequence length="514" mass="56397">MGYRRPDFGRWKTILLLLMLVGIASGVGLAIAMMPTARMSLFAIPIALLAALIIWLLPEGATPPTRFMQQMFFAYFVAVTIWPYYIAIDIPGFPLIEIRRAFLALAVLMLTISVSVSRDFRAELGGIFRASPLFFKFFGAFLIIQMASLAMAHDYRSAISFFVKDQLGWTSVLLMAAYIFSRPGTIMTWAATLRTMGIFLACIAFAEYKNEALLWMDHIPSFLSISDTELIARNLTPHFRDGQYRVTGPFIVSLSFAEWMALTTPFFLYYILFGRNLVLKGICLAADITLLFAVELTQARIGLVGMLVTHTLFIGAWALRARTRGGNTLLPTAVLAAYPAIFCAIVVAVLTVDRLRISVLGGGTQAASDQGRREQMLLAIPKIMQRPLNGYGVGQAPQALGWTNPQGDISLDSYVITLLMDYGVIGFACYVGMIATAAVQGFRLGMSSNSEEGGYALAAGVTLCAWMVCQIALSQEDNASLIFMVLAIVVALAYRRKQAEDTPGYGFQPSAGRR</sequence>
<feature type="transmembrane region" description="Helical" evidence="5">
    <location>
        <begin position="422"/>
        <end position="442"/>
    </location>
</feature>
<accession>A0ABV7NG95</accession>
<feature type="transmembrane region" description="Helical" evidence="5">
    <location>
        <begin position="12"/>
        <end position="33"/>
    </location>
</feature>
<name>A0ABV7NG95_9SPHN</name>
<dbReference type="PANTHER" id="PTHR37422">
    <property type="entry name" value="TEICHURONIC ACID BIOSYNTHESIS PROTEIN TUAE"/>
    <property type="match status" value="1"/>
</dbReference>
<dbReference type="RefSeq" id="WP_380794758.1">
    <property type="nucleotide sequence ID" value="NZ_JBHRVU010000004.1"/>
</dbReference>
<feature type="transmembrane region" description="Helical" evidence="5">
    <location>
        <begin position="158"/>
        <end position="179"/>
    </location>
</feature>
<evidence type="ECO:0000256" key="5">
    <source>
        <dbReference type="SAM" id="Phobius"/>
    </source>
</evidence>
<keyword evidence="8" id="KW-1185">Reference proteome</keyword>
<dbReference type="Pfam" id="PF04932">
    <property type="entry name" value="Wzy_C"/>
    <property type="match status" value="1"/>
</dbReference>
<evidence type="ECO:0000256" key="3">
    <source>
        <dbReference type="ARBA" id="ARBA00022989"/>
    </source>
</evidence>
<keyword evidence="3 5" id="KW-1133">Transmembrane helix</keyword>
<evidence type="ECO:0000313" key="8">
    <source>
        <dbReference type="Proteomes" id="UP001595681"/>
    </source>
</evidence>
<feature type="transmembrane region" description="Helical" evidence="5">
    <location>
        <begin position="39"/>
        <end position="58"/>
    </location>
</feature>
<dbReference type="Proteomes" id="UP001595681">
    <property type="component" value="Unassembled WGS sequence"/>
</dbReference>
<feature type="domain" description="O-antigen ligase-related" evidence="6">
    <location>
        <begin position="288"/>
        <end position="431"/>
    </location>
</feature>
<evidence type="ECO:0000259" key="6">
    <source>
        <dbReference type="Pfam" id="PF04932"/>
    </source>
</evidence>
<comment type="subcellular location">
    <subcellularLocation>
        <location evidence="1">Membrane</location>
        <topology evidence="1">Multi-pass membrane protein</topology>
    </subcellularLocation>
</comment>
<evidence type="ECO:0000256" key="1">
    <source>
        <dbReference type="ARBA" id="ARBA00004141"/>
    </source>
</evidence>
<feature type="transmembrane region" description="Helical" evidence="5">
    <location>
        <begin position="300"/>
        <end position="319"/>
    </location>
</feature>
<gene>
    <name evidence="7" type="ORF">ACFOKF_08040</name>
</gene>
<feature type="transmembrane region" description="Helical" evidence="5">
    <location>
        <begin position="100"/>
        <end position="121"/>
    </location>
</feature>
<dbReference type="InterPro" id="IPR007016">
    <property type="entry name" value="O-antigen_ligase-rel_domated"/>
</dbReference>
<keyword evidence="7" id="KW-0436">Ligase</keyword>
<feature type="transmembrane region" description="Helical" evidence="5">
    <location>
        <begin position="479"/>
        <end position="495"/>
    </location>
</feature>
<feature type="transmembrane region" description="Helical" evidence="5">
    <location>
        <begin position="250"/>
        <end position="270"/>
    </location>
</feature>
<evidence type="ECO:0000313" key="7">
    <source>
        <dbReference type="EMBL" id="MFC3441146.1"/>
    </source>
</evidence>
<feature type="transmembrane region" description="Helical" evidence="5">
    <location>
        <begin position="70"/>
        <end position="88"/>
    </location>
</feature>
<feature type="transmembrane region" description="Helical" evidence="5">
    <location>
        <begin position="133"/>
        <end position="152"/>
    </location>
</feature>
<protein>
    <submittedName>
        <fullName evidence="7">O-antigen ligase family protein</fullName>
    </submittedName>
</protein>
<keyword evidence="2 5" id="KW-0812">Transmembrane</keyword>
<organism evidence="7 8">
    <name type="scientific">Sphingobium rhizovicinum</name>
    <dbReference type="NCBI Taxonomy" id="432308"/>
    <lineage>
        <taxon>Bacteria</taxon>
        <taxon>Pseudomonadati</taxon>
        <taxon>Pseudomonadota</taxon>
        <taxon>Alphaproteobacteria</taxon>
        <taxon>Sphingomonadales</taxon>
        <taxon>Sphingomonadaceae</taxon>
        <taxon>Sphingobium</taxon>
    </lineage>
</organism>
<reference evidence="8" key="1">
    <citation type="journal article" date="2019" name="Int. J. Syst. Evol. Microbiol.">
        <title>The Global Catalogue of Microorganisms (GCM) 10K type strain sequencing project: providing services to taxonomists for standard genome sequencing and annotation.</title>
        <authorList>
            <consortium name="The Broad Institute Genomics Platform"/>
            <consortium name="The Broad Institute Genome Sequencing Center for Infectious Disease"/>
            <person name="Wu L."/>
            <person name="Ma J."/>
        </authorList>
    </citation>
    <scope>NUCLEOTIDE SEQUENCE [LARGE SCALE GENOMIC DNA]</scope>
    <source>
        <strain evidence="8">CCM 7491</strain>
    </source>
</reference>
<evidence type="ECO:0000256" key="2">
    <source>
        <dbReference type="ARBA" id="ARBA00022692"/>
    </source>
</evidence>
<feature type="transmembrane region" description="Helical" evidence="5">
    <location>
        <begin position="277"/>
        <end position="294"/>
    </location>
</feature>
<comment type="caution">
    <text evidence="7">The sequence shown here is derived from an EMBL/GenBank/DDBJ whole genome shotgun (WGS) entry which is preliminary data.</text>
</comment>
<keyword evidence="4 5" id="KW-0472">Membrane</keyword>
<feature type="transmembrane region" description="Helical" evidence="5">
    <location>
        <begin position="331"/>
        <end position="352"/>
    </location>
</feature>
<dbReference type="GO" id="GO:0016874">
    <property type="term" value="F:ligase activity"/>
    <property type="evidence" value="ECO:0007669"/>
    <property type="project" value="UniProtKB-KW"/>
</dbReference>
<evidence type="ECO:0000256" key="4">
    <source>
        <dbReference type="ARBA" id="ARBA00023136"/>
    </source>
</evidence>
<proteinExistence type="predicted"/>
<dbReference type="EMBL" id="JBHRVU010000004">
    <property type="protein sequence ID" value="MFC3441146.1"/>
    <property type="molecule type" value="Genomic_DNA"/>
</dbReference>
<feature type="transmembrane region" description="Helical" evidence="5">
    <location>
        <begin position="454"/>
        <end position="473"/>
    </location>
</feature>
<dbReference type="InterPro" id="IPR051533">
    <property type="entry name" value="WaaL-like"/>
</dbReference>
<dbReference type="PANTHER" id="PTHR37422:SF23">
    <property type="entry name" value="TEICHURONIC ACID BIOSYNTHESIS PROTEIN TUAE"/>
    <property type="match status" value="1"/>
</dbReference>